<keyword evidence="2" id="KW-0472">Membrane</keyword>
<sequence>MTHPSEDDAAKTPEAKPAARAPIVIEASWAPKDPRDKLYDDDATASEKAGSVVRIVAAFHPVLNFFLIIFDLIRNRDWRGFLMLGVFALLILGGAWLFVWRV</sequence>
<keyword evidence="4" id="KW-1185">Reference proteome</keyword>
<feature type="compositionally biased region" description="Basic and acidic residues" evidence="1">
    <location>
        <begin position="1"/>
        <end position="14"/>
    </location>
</feature>
<organism evidence="3 4">
    <name type="scientific">Gimibacter soli</name>
    <dbReference type="NCBI Taxonomy" id="3024400"/>
    <lineage>
        <taxon>Bacteria</taxon>
        <taxon>Pseudomonadati</taxon>
        <taxon>Pseudomonadota</taxon>
        <taxon>Alphaproteobacteria</taxon>
        <taxon>Kordiimonadales</taxon>
        <taxon>Temperatibacteraceae</taxon>
        <taxon>Gimibacter</taxon>
    </lineage>
</organism>
<proteinExistence type="predicted"/>
<keyword evidence="2" id="KW-0812">Transmembrane</keyword>
<evidence type="ECO:0000313" key="4">
    <source>
        <dbReference type="Proteomes" id="UP001217500"/>
    </source>
</evidence>
<feature type="transmembrane region" description="Helical" evidence="2">
    <location>
        <begin position="80"/>
        <end position="99"/>
    </location>
</feature>
<evidence type="ECO:0000256" key="2">
    <source>
        <dbReference type="SAM" id="Phobius"/>
    </source>
</evidence>
<dbReference type="RefSeq" id="WP_289501840.1">
    <property type="nucleotide sequence ID" value="NZ_CP116805.1"/>
</dbReference>
<gene>
    <name evidence="3" type="ORF">PH603_08510</name>
</gene>
<dbReference type="AlphaFoldDB" id="A0AAE9XPC7"/>
<evidence type="ECO:0000256" key="1">
    <source>
        <dbReference type="SAM" id="MobiDB-lite"/>
    </source>
</evidence>
<protein>
    <submittedName>
        <fullName evidence="3">Uncharacterized protein</fullName>
    </submittedName>
</protein>
<keyword evidence="2" id="KW-1133">Transmembrane helix</keyword>
<evidence type="ECO:0000313" key="3">
    <source>
        <dbReference type="EMBL" id="WCL52581.1"/>
    </source>
</evidence>
<feature type="transmembrane region" description="Helical" evidence="2">
    <location>
        <begin position="52"/>
        <end position="73"/>
    </location>
</feature>
<dbReference type="EMBL" id="CP116805">
    <property type="protein sequence ID" value="WCL52581.1"/>
    <property type="molecule type" value="Genomic_DNA"/>
</dbReference>
<dbReference type="Proteomes" id="UP001217500">
    <property type="component" value="Chromosome"/>
</dbReference>
<feature type="region of interest" description="Disordered" evidence="1">
    <location>
        <begin position="1"/>
        <end position="20"/>
    </location>
</feature>
<accession>A0AAE9XPC7</accession>
<name>A0AAE9XPC7_9PROT</name>
<reference evidence="3" key="1">
    <citation type="submission" date="2023-01" db="EMBL/GenBank/DDBJ databases">
        <title>The genome sequence of Kordiimonadaceae bacterium 6D33.</title>
        <authorList>
            <person name="Liu Y."/>
        </authorList>
    </citation>
    <scope>NUCLEOTIDE SEQUENCE</scope>
    <source>
        <strain evidence="3">6D33</strain>
    </source>
</reference>
<dbReference type="KEGG" id="gso:PH603_08510"/>